<dbReference type="Proteomes" id="UP000199586">
    <property type="component" value="Unassembled WGS sequence"/>
</dbReference>
<protein>
    <submittedName>
        <fullName evidence="2">Uncharacterized protein</fullName>
    </submittedName>
</protein>
<dbReference type="EMBL" id="FOXP01000011">
    <property type="protein sequence ID" value="SFP93268.1"/>
    <property type="molecule type" value="Genomic_DNA"/>
</dbReference>
<dbReference type="OrthoDB" id="8901110at2"/>
<accession>A0A1I5UDH8</accession>
<sequence length="349" mass="35366">MIRPPFPAVGVARWLLLVVGLGTASPAMAACDVTTPTTVSAGSYSSAGLQAYTAAVRTDGSFGCTTASLLTLLNGDYLRATLAADSVLVLSGPGGTVPVALSADAAGARPLTPGATVAYQDGALLTLLDNSNMRPAIFVRARSTGDLPAGTYSGTVTVRWDWSFCTQLGVLGLLGGCAVGKTDRGSRDAVVTITLVVTPKPAAVTITTTTTWSPTSSTSNPKAVPGAKVRIAATITNPDAVALDADTVSVTLATPPTVRLALEGDGTLANGSVESRQGARASGLTLRYVSPASTTDDIDFSADNGATWTYVPVPGDAASQAAVTTVRFRPRGTMPAGSSFAISLPYVVR</sequence>
<proteinExistence type="predicted"/>
<evidence type="ECO:0000313" key="2">
    <source>
        <dbReference type="EMBL" id="SFP93268.1"/>
    </source>
</evidence>
<evidence type="ECO:0000256" key="1">
    <source>
        <dbReference type="SAM" id="SignalP"/>
    </source>
</evidence>
<evidence type="ECO:0000313" key="3">
    <source>
        <dbReference type="Proteomes" id="UP000199586"/>
    </source>
</evidence>
<dbReference type="PROSITE" id="PS51257">
    <property type="entry name" value="PROKAR_LIPOPROTEIN"/>
    <property type="match status" value="1"/>
</dbReference>
<feature type="signal peptide" evidence="1">
    <location>
        <begin position="1"/>
        <end position="29"/>
    </location>
</feature>
<keyword evidence="3" id="KW-1185">Reference proteome</keyword>
<keyword evidence="1" id="KW-0732">Signal</keyword>
<organism evidence="2 3">
    <name type="scientific">Sphingomonas rubra</name>
    <dbReference type="NCBI Taxonomy" id="634430"/>
    <lineage>
        <taxon>Bacteria</taxon>
        <taxon>Pseudomonadati</taxon>
        <taxon>Pseudomonadota</taxon>
        <taxon>Alphaproteobacteria</taxon>
        <taxon>Sphingomonadales</taxon>
        <taxon>Sphingomonadaceae</taxon>
        <taxon>Sphingomonas</taxon>
    </lineage>
</organism>
<dbReference type="AlphaFoldDB" id="A0A1I5UDH8"/>
<feature type="chain" id="PRO_5011785464" evidence="1">
    <location>
        <begin position="30"/>
        <end position="349"/>
    </location>
</feature>
<dbReference type="RefSeq" id="WP_093334228.1">
    <property type="nucleotide sequence ID" value="NZ_FOXP01000011.1"/>
</dbReference>
<name>A0A1I5UDH8_9SPHN</name>
<dbReference type="STRING" id="634430.SAMN04488241_11186"/>
<gene>
    <name evidence="2" type="ORF">SAMN04488241_11186</name>
</gene>
<reference evidence="2 3" key="1">
    <citation type="submission" date="2016-10" db="EMBL/GenBank/DDBJ databases">
        <authorList>
            <person name="de Groot N.N."/>
        </authorList>
    </citation>
    <scope>NUCLEOTIDE SEQUENCE [LARGE SCALE GENOMIC DNA]</scope>
    <source>
        <strain evidence="2 3">CGMCC 1.9113</strain>
    </source>
</reference>